<evidence type="ECO:0000256" key="1">
    <source>
        <dbReference type="SAM" id="MobiDB-lite"/>
    </source>
</evidence>
<evidence type="ECO:0000313" key="2">
    <source>
        <dbReference type="EMBL" id="RDK38142.1"/>
    </source>
</evidence>
<dbReference type="AlphaFoldDB" id="A0A370P7J7"/>
<accession>A0A370P7J7</accession>
<feature type="compositionally biased region" description="Basic residues" evidence="1">
    <location>
        <begin position="17"/>
        <end position="34"/>
    </location>
</feature>
<dbReference type="Proteomes" id="UP000254937">
    <property type="component" value="Unassembled WGS sequence"/>
</dbReference>
<proteinExistence type="predicted"/>
<reference evidence="2 3" key="1">
    <citation type="submission" date="2018-07" db="EMBL/GenBank/DDBJ databases">
        <title>Section-level genome sequencing of Aspergillus section Nigri to investigate inter- and intra-species variation.</title>
        <authorList>
            <consortium name="DOE Joint Genome Institute"/>
            <person name="Vesth T.C."/>
            <person name="Nybo J.L."/>
            <person name="Theobald S."/>
            <person name="Frisvad J.C."/>
            <person name="Larsen T.O."/>
            <person name="Nielsen K.F."/>
            <person name="Hoof J.B."/>
            <person name="Brandl J."/>
            <person name="Salamov A."/>
            <person name="Riley R."/>
            <person name="Gladden J.M."/>
            <person name="Phatale P."/>
            <person name="Nielsen M.T."/>
            <person name="Lyhne E.K."/>
            <person name="Kogle M.E."/>
            <person name="Strasser K."/>
            <person name="McDonnell E."/>
            <person name="Barry K."/>
            <person name="Clum A."/>
            <person name="Chen C."/>
            <person name="Nolan M."/>
            <person name="Sandor L."/>
            <person name="Kuo A."/>
            <person name="Lipzen A."/>
            <person name="Hainaut M."/>
            <person name="Drula E."/>
            <person name="Tsang A."/>
            <person name="Magnuson J.K."/>
            <person name="Henrissat B."/>
            <person name="Wiebenga A."/>
            <person name="Simmons B.A."/>
            <person name="Makela M.R."/>
            <person name="De vries R.P."/>
            <person name="Grigoriev I.V."/>
            <person name="Mortensen U.H."/>
            <person name="Baker S.E."/>
            <person name="Andersen M.R."/>
        </authorList>
    </citation>
    <scope>NUCLEOTIDE SEQUENCE [LARGE SCALE GENOMIC DNA]</scope>
    <source>
        <strain evidence="2 3">ATCC 13157</strain>
    </source>
</reference>
<organism evidence="2 3">
    <name type="scientific">Aspergillus phoenicis ATCC 13157</name>
    <dbReference type="NCBI Taxonomy" id="1353007"/>
    <lineage>
        <taxon>Eukaryota</taxon>
        <taxon>Fungi</taxon>
        <taxon>Dikarya</taxon>
        <taxon>Ascomycota</taxon>
        <taxon>Pezizomycotina</taxon>
        <taxon>Eurotiomycetes</taxon>
        <taxon>Eurotiomycetidae</taxon>
        <taxon>Eurotiales</taxon>
        <taxon>Aspergillaceae</taxon>
        <taxon>Aspergillus</taxon>
    </lineage>
</organism>
<protein>
    <submittedName>
        <fullName evidence="2">Uncharacterized protein</fullName>
    </submittedName>
</protein>
<dbReference type="EMBL" id="KZ851866">
    <property type="protein sequence ID" value="RDK38142.1"/>
    <property type="molecule type" value="Genomic_DNA"/>
</dbReference>
<gene>
    <name evidence="2" type="ORF">M752DRAFT_81743</name>
</gene>
<keyword evidence="3" id="KW-1185">Reference proteome</keyword>
<name>A0A370P7J7_ASPPH</name>
<evidence type="ECO:0000313" key="3">
    <source>
        <dbReference type="Proteomes" id="UP000254937"/>
    </source>
</evidence>
<feature type="region of interest" description="Disordered" evidence="1">
    <location>
        <begin position="1"/>
        <end position="34"/>
    </location>
</feature>
<sequence>MHTVSNAGGECAGTIIHRSRKRKRKMKQRNGRSKLRPACACKLERVYTVLTQAVYFVVIRRGVRRKCFADQ</sequence>